<evidence type="ECO:0000256" key="5">
    <source>
        <dbReference type="ARBA" id="ARBA00022989"/>
    </source>
</evidence>
<protein>
    <submittedName>
        <fullName evidence="10">Flagellar motor rotation protein MotB</fullName>
    </submittedName>
</protein>
<keyword evidence="3" id="KW-1003">Cell membrane</keyword>
<dbReference type="Pfam" id="PF00691">
    <property type="entry name" value="OmpA"/>
    <property type="match status" value="1"/>
</dbReference>
<dbReference type="InterPro" id="IPR050330">
    <property type="entry name" value="Bact_OuterMem_StrucFunc"/>
</dbReference>
<evidence type="ECO:0000313" key="11">
    <source>
        <dbReference type="Proteomes" id="UP000009881"/>
    </source>
</evidence>
<dbReference type="Pfam" id="PF13677">
    <property type="entry name" value="MotB_plug"/>
    <property type="match status" value="1"/>
</dbReference>
<keyword evidence="10" id="KW-0969">Cilium</keyword>
<feature type="domain" description="OmpA-like" evidence="9">
    <location>
        <begin position="109"/>
        <end position="245"/>
    </location>
</feature>
<dbReference type="InterPro" id="IPR036737">
    <property type="entry name" value="OmpA-like_sf"/>
</dbReference>
<keyword evidence="10" id="KW-0282">Flagellum</keyword>
<dbReference type="OrthoDB" id="7348512at2"/>
<evidence type="ECO:0000256" key="6">
    <source>
        <dbReference type="ARBA" id="ARBA00023136"/>
    </source>
</evidence>
<dbReference type="Proteomes" id="UP000009881">
    <property type="component" value="Unassembled WGS sequence"/>
</dbReference>
<name>K9GNN4_9PROT</name>
<accession>K9GNN4</accession>
<comment type="similarity">
    <text evidence="2">Belongs to the MotB family.</text>
</comment>
<dbReference type="SUPFAM" id="SSF103088">
    <property type="entry name" value="OmpA-like"/>
    <property type="match status" value="1"/>
</dbReference>
<gene>
    <name evidence="10" type="ORF">C882_2201</name>
</gene>
<keyword evidence="5 8" id="KW-1133">Transmembrane helix</keyword>
<evidence type="ECO:0000256" key="3">
    <source>
        <dbReference type="ARBA" id="ARBA00022475"/>
    </source>
</evidence>
<keyword evidence="11" id="KW-1185">Reference proteome</keyword>
<evidence type="ECO:0000256" key="1">
    <source>
        <dbReference type="ARBA" id="ARBA00004162"/>
    </source>
</evidence>
<dbReference type="GO" id="GO:0005886">
    <property type="term" value="C:plasma membrane"/>
    <property type="evidence" value="ECO:0007669"/>
    <property type="project" value="UniProtKB-SubCell"/>
</dbReference>
<reference evidence="10 11" key="1">
    <citation type="journal article" date="2013" name="Genome Announc.">
        <title>Draft Genome Sequence of an Alphaproteobacterium, Caenispirillum salinarum AK4(T), Isolated from a Solar Saltern.</title>
        <authorList>
            <person name="Khatri I."/>
            <person name="Singh A."/>
            <person name="Korpole S."/>
            <person name="Pinnaka A.K."/>
            <person name="Subramanian S."/>
        </authorList>
    </citation>
    <scope>NUCLEOTIDE SEQUENCE [LARGE SCALE GENOMIC DNA]</scope>
    <source>
        <strain evidence="10 11">AK4</strain>
    </source>
</reference>
<dbReference type="AlphaFoldDB" id="K9GNN4"/>
<keyword evidence="10" id="KW-0966">Cell projection</keyword>
<dbReference type="PANTHER" id="PTHR30329">
    <property type="entry name" value="STATOR ELEMENT OF FLAGELLAR MOTOR COMPLEX"/>
    <property type="match status" value="1"/>
</dbReference>
<evidence type="ECO:0000256" key="8">
    <source>
        <dbReference type="SAM" id="Phobius"/>
    </source>
</evidence>
<dbReference type="PANTHER" id="PTHR30329:SF21">
    <property type="entry name" value="LIPOPROTEIN YIAD-RELATED"/>
    <property type="match status" value="1"/>
</dbReference>
<feature type="transmembrane region" description="Helical" evidence="8">
    <location>
        <begin position="12"/>
        <end position="34"/>
    </location>
</feature>
<evidence type="ECO:0000256" key="2">
    <source>
        <dbReference type="ARBA" id="ARBA00008914"/>
    </source>
</evidence>
<dbReference type="eggNOG" id="COG1360">
    <property type="taxonomic scope" value="Bacteria"/>
</dbReference>
<dbReference type="EMBL" id="ANHY01000025">
    <property type="protein sequence ID" value="EKV26692.1"/>
    <property type="molecule type" value="Genomic_DNA"/>
</dbReference>
<dbReference type="STRING" id="1238182.C882_2201"/>
<dbReference type="RefSeq" id="WP_009542596.1">
    <property type="nucleotide sequence ID" value="NZ_ANHY01000025.1"/>
</dbReference>
<dbReference type="Gene3D" id="3.30.1330.60">
    <property type="entry name" value="OmpA-like domain"/>
    <property type="match status" value="1"/>
</dbReference>
<evidence type="ECO:0000259" key="9">
    <source>
        <dbReference type="PROSITE" id="PS51123"/>
    </source>
</evidence>
<dbReference type="PROSITE" id="PS51123">
    <property type="entry name" value="OMPA_2"/>
    <property type="match status" value="1"/>
</dbReference>
<evidence type="ECO:0000313" key="10">
    <source>
        <dbReference type="EMBL" id="EKV26692.1"/>
    </source>
</evidence>
<evidence type="ECO:0000256" key="4">
    <source>
        <dbReference type="ARBA" id="ARBA00022692"/>
    </source>
</evidence>
<keyword evidence="4 8" id="KW-0812">Transmembrane</keyword>
<organism evidence="10 11">
    <name type="scientific">Caenispirillum salinarum AK4</name>
    <dbReference type="NCBI Taxonomy" id="1238182"/>
    <lineage>
        <taxon>Bacteria</taxon>
        <taxon>Pseudomonadati</taxon>
        <taxon>Pseudomonadota</taxon>
        <taxon>Alphaproteobacteria</taxon>
        <taxon>Rhodospirillales</taxon>
        <taxon>Novispirillaceae</taxon>
        <taxon>Caenispirillum</taxon>
    </lineage>
</organism>
<dbReference type="InterPro" id="IPR025713">
    <property type="entry name" value="MotB-like_N_dom"/>
</dbReference>
<evidence type="ECO:0000256" key="7">
    <source>
        <dbReference type="PROSITE-ProRule" id="PRU00473"/>
    </source>
</evidence>
<dbReference type="InterPro" id="IPR006665">
    <property type="entry name" value="OmpA-like"/>
</dbReference>
<proteinExistence type="inferred from homology"/>
<keyword evidence="6 7" id="KW-0472">Membrane</keyword>
<comment type="subcellular location">
    <subcellularLocation>
        <location evidence="1">Cell membrane</location>
        <topology evidence="1">Single-pass membrane protein</topology>
    </subcellularLocation>
</comment>
<sequence>MDDELSMHERGPAAWMVTFADLVILMLTFFVLLFSMTSMKTETWEAVSTAFSRTMQVDPAQPVNERSVEHSITARPVPIAMNLNYLAAVLDETLSTDPLLGRARIAMGGDRLVLAVPADVLFADADADAGAAGRPVLTEAGEAALAQLGGVLASLRNRVAVTGHAAPTEEGQGPTAGLAGHTSGWELSMARAAAVADALTRSGLARPAVILGHGPTRSGALPADLSEAERHAFQRRVDVVIHQEADSR</sequence>
<comment type="caution">
    <text evidence="10">The sequence shown here is derived from an EMBL/GenBank/DDBJ whole genome shotgun (WGS) entry which is preliminary data.</text>
</comment>